<evidence type="ECO:0000259" key="11">
    <source>
        <dbReference type="SMART" id="SM00756"/>
    </source>
</evidence>
<organism evidence="12 13">
    <name type="scientific">candidate division WWE3 bacterium RIFCSPHIGHO2_02_FULL_38_14</name>
    <dbReference type="NCBI Taxonomy" id="1802620"/>
    <lineage>
        <taxon>Bacteria</taxon>
        <taxon>Katanobacteria</taxon>
    </lineage>
</organism>
<comment type="subcellular location">
    <subcellularLocation>
        <location evidence="1">Membrane</location>
        <topology evidence="1">Multi-pass membrane protein</topology>
    </subcellularLocation>
</comment>
<keyword evidence="7 10" id="KW-0472">Membrane</keyword>
<dbReference type="AlphaFoldDB" id="A0A1F4V6Z7"/>
<dbReference type="Pfam" id="PF07884">
    <property type="entry name" value="VKOR"/>
    <property type="match status" value="1"/>
</dbReference>
<keyword evidence="8" id="KW-1015">Disulfide bond</keyword>
<dbReference type="GO" id="GO:0016020">
    <property type="term" value="C:membrane"/>
    <property type="evidence" value="ECO:0007669"/>
    <property type="project" value="UniProtKB-SubCell"/>
</dbReference>
<evidence type="ECO:0000256" key="2">
    <source>
        <dbReference type="ARBA" id="ARBA00006214"/>
    </source>
</evidence>
<dbReference type="PANTHER" id="PTHR34573:SF1">
    <property type="entry name" value="VITAMIN K EPOXIDE REDUCTASE DOMAIN-CONTAINING PROTEIN"/>
    <property type="match status" value="1"/>
</dbReference>
<evidence type="ECO:0000256" key="3">
    <source>
        <dbReference type="ARBA" id="ARBA00022692"/>
    </source>
</evidence>
<feature type="transmembrane region" description="Helical" evidence="10">
    <location>
        <begin position="96"/>
        <end position="113"/>
    </location>
</feature>
<dbReference type="InterPro" id="IPR044698">
    <property type="entry name" value="VKOR/LTO1"/>
</dbReference>
<feature type="transmembrane region" description="Helical" evidence="10">
    <location>
        <begin position="119"/>
        <end position="142"/>
    </location>
</feature>
<evidence type="ECO:0000313" key="12">
    <source>
        <dbReference type="EMBL" id="OGC52924.1"/>
    </source>
</evidence>
<evidence type="ECO:0000256" key="6">
    <source>
        <dbReference type="ARBA" id="ARBA00023002"/>
    </source>
</evidence>
<comment type="similarity">
    <text evidence="2">Belongs to the VKOR family.</text>
</comment>
<feature type="transmembrane region" description="Helical" evidence="10">
    <location>
        <begin position="25"/>
        <end position="43"/>
    </location>
</feature>
<feature type="transmembrane region" description="Helical" evidence="10">
    <location>
        <begin position="69"/>
        <end position="89"/>
    </location>
</feature>
<dbReference type="PANTHER" id="PTHR34573">
    <property type="entry name" value="VKC DOMAIN-CONTAINING PROTEIN"/>
    <property type="match status" value="1"/>
</dbReference>
<gene>
    <name evidence="12" type="ORF">A3D91_03150</name>
</gene>
<dbReference type="EMBL" id="MEVD01000018">
    <property type="protein sequence ID" value="OGC52924.1"/>
    <property type="molecule type" value="Genomic_DNA"/>
</dbReference>
<dbReference type="InterPro" id="IPR012932">
    <property type="entry name" value="VKOR"/>
</dbReference>
<evidence type="ECO:0000313" key="13">
    <source>
        <dbReference type="Proteomes" id="UP000178127"/>
    </source>
</evidence>
<reference evidence="12 13" key="1">
    <citation type="journal article" date="2016" name="Nat. Commun.">
        <title>Thousands of microbial genomes shed light on interconnected biogeochemical processes in an aquifer system.</title>
        <authorList>
            <person name="Anantharaman K."/>
            <person name="Brown C.T."/>
            <person name="Hug L.A."/>
            <person name="Sharon I."/>
            <person name="Castelle C.J."/>
            <person name="Probst A.J."/>
            <person name="Thomas B.C."/>
            <person name="Singh A."/>
            <person name="Wilkins M.J."/>
            <person name="Karaoz U."/>
            <person name="Brodie E.L."/>
            <person name="Williams K.H."/>
            <person name="Hubbard S.S."/>
            <person name="Banfield J.F."/>
        </authorList>
    </citation>
    <scope>NUCLEOTIDE SEQUENCE [LARGE SCALE GENOMIC DNA]</scope>
</reference>
<keyword evidence="9" id="KW-0676">Redox-active center</keyword>
<dbReference type="GO" id="GO:0048038">
    <property type="term" value="F:quinone binding"/>
    <property type="evidence" value="ECO:0007669"/>
    <property type="project" value="UniProtKB-KW"/>
</dbReference>
<keyword evidence="6" id="KW-0560">Oxidoreductase</keyword>
<keyword evidence="5 10" id="KW-1133">Transmembrane helix</keyword>
<dbReference type="Proteomes" id="UP000178127">
    <property type="component" value="Unassembled WGS sequence"/>
</dbReference>
<evidence type="ECO:0000256" key="5">
    <source>
        <dbReference type="ARBA" id="ARBA00022989"/>
    </source>
</evidence>
<dbReference type="Gene3D" id="1.20.1440.130">
    <property type="entry name" value="VKOR domain"/>
    <property type="match status" value="1"/>
</dbReference>
<evidence type="ECO:0000256" key="10">
    <source>
        <dbReference type="SAM" id="Phobius"/>
    </source>
</evidence>
<dbReference type="InterPro" id="IPR038354">
    <property type="entry name" value="VKOR_sf"/>
</dbReference>
<dbReference type="SMART" id="SM00756">
    <property type="entry name" value="VKc"/>
    <property type="match status" value="1"/>
</dbReference>
<dbReference type="GO" id="GO:0016491">
    <property type="term" value="F:oxidoreductase activity"/>
    <property type="evidence" value="ECO:0007669"/>
    <property type="project" value="UniProtKB-KW"/>
</dbReference>
<evidence type="ECO:0000256" key="1">
    <source>
        <dbReference type="ARBA" id="ARBA00004141"/>
    </source>
</evidence>
<evidence type="ECO:0000256" key="4">
    <source>
        <dbReference type="ARBA" id="ARBA00022719"/>
    </source>
</evidence>
<dbReference type="CDD" id="cd12916">
    <property type="entry name" value="VKOR_1"/>
    <property type="match status" value="1"/>
</dbReference>
<evidence type="ECO:0000256" key="7">
    <source>
        <dbReference type="ARBA" id="ARBA00023136"/>
    </source>
</evidence>
<protein>
    <recommendedName>
        <fullName evidence="11">Vitamin K epoxide reductase domain-containing protein</fullName>
    </recommendedName>
</protein>
<sequence>MTKLLTIKDFVNSHSRVLNKKNTRTALLTLSVVGVLISMYLVYAKYTNNPLICGFGDCGKVQSSIYSDLLGIPVSVWGAFYYLFLFLCFFKNYRGAAVLGILWGLGFSSYLTFLEVFVIEAICMWCVFSFVNIVLISVTYFAHEKIL</sequence>
<keyword evidence="3 10" id="KW-0812">Transmembrane</keyword>
<accession>A0A1F4V6Z7</accession>
<dbReference type="STRING" id="1802620.A3D91_03150"/>
<name>A0A1F4V6Z7_UNCKA</name>
<proteinExistence type="inferred from homology"/>
<feature type="domain" description="Vitamin K epoxide reductase" evidence="11">
    <location>
        <begin position="20"/>
        <end position="144"/>
    </location>
</feature>
<keyword evidence="4" id="KW-0874">Quinone</keyword>
<comment type="caution">
    <text evidence="12">The sequence shown here is derived from an EMBL/GenBank/DDBJ whole genome shotgun (WGS) entry which is preliminary data.</text>
</comment>
<evidence type="ECO:0000256" key="8">
    <source>
        <dbReference type="ARBA" id="ARBA00023157"/>
    </source>
</evidence>
<evidence type="ECO:0000256" key="9">
    <source>
        <dbReference type="ARBA" id="ARBA00023284"/>
    </source>
</evidence>